<dbReference type="AlphaFoldDB" id="A0A8E2EGS8"/>
<protein>
    <submittedName>
        <fullName evidence="2">Uncharacterized protein</fullName>
    </submittedName>
</protein>
<organism evidence="2 3">
    <name type="scientific">Lepidopterella palustris CBS 459.81</name>
    <dbReference type="NCBI Taxonomy" id="1314670"/>
    <lineage>
        <taxon>Eukaryota</taxon>
        <taxon>Fungi</taxon>
        <taxon>Dikarya</taxon>
        <taxon>Ascomycota</taxon>
        <taxon>Pezizomycotina</taxon>
        <taxon>Dothideomycetes</taxon>
        <taxon>Pleosporomycetidae</taxon>
        <taxon>Mytilinidiales</taxon>
        <taxon>Argynnaceae</taxon>
        <taxon>Lepidopterella</taxon>
    </lineage>
</organism>
<keyword evidence="1" id="KW-1133">Transmembrane helix</keyword>
<accession>A0A8E2EGS8</accession>
<evidence type="ECO:0000256" key="1">
    <source>
        <dbReference type="SAM" id="Phobius"/>
    </source>
</evidence>
<dbReference type="EMBL" id="KV744859">
    <property type="protein sequence ID" value="OCK83516.1"/>
    <property type="molecule type" value="Genomic_DNA"/>
</dbReference>
<keyword evidence="1" id="KW-0812">Transmembrane</keyword>
<proteinExistence type="predicted"/>
<evidence type="ECO:0000313" key="2">
    <source>
        <dbReference type="EMBL" id="OCK83516.1"/>
    </source>
</evidence>
<feature type="transmembrane region" description="Helical" evidence="1">
    <location>
        <begin position="21"/>
        <end position="40"/>
    </location>
</feature>
<keyword evidence="1" id="KW-0472">Membrane</keyword>
<keyword evidence="3" id="KW-1185">Reference proteome</keyword>
<sequence>MLAGPIRKSQIMALHARCRSIALCGILAFSSAILSPMLMATNVCGFSWGGFGFLALLRSHTGGYLVTNLSPFKINLRPDGPRD</sequence>
<gene>
    <name evidence="2" type="ORF">K432DRAFT_178591</name>
</gene>
<name>A0A8E2EGS8_9PEZI</name>
<evidence type="ECO:0000313" key="3">
    <source>
        <dbReference type="Proteomes" id="UP000250266"/>
    </source>
</evidence>
<reference evidence="2 3" key="1">
    <citation type="journal article" date="2016" name="Nat. Commun.">
        <title>Ectomycorrhizal ecology is imprinted in the genome of the dominant symbiotic fungus Cenococcum geophilum.</title>
        <authorList>
            <consortium name="DOE Joint Genome Institute"/>
            <person name="Peter M."/>
            <person name="Kohler A."/>
            <person name="Ohm R.A."/>
            <person name="Kuo A."/>
            <person name="Krutzmann J."/>
            <person name="Morin E."/>
            <person name="Arend M."/>
            <person name="Barry K.W."/>
            <person name="Binder M."/>
            <person name="Choi C."/>
            <person name="Clum A."/>
            <person name="Copeland A."/>
            <person name="Grisel N."/>
            <person name="Haridas S."/>
            <person name="Kipfer T."/>
            <person name="LaButti K."/>
            <person name="Lindquist E."/>
            <person name="Lipzen A."/>
            <person name="Maire R."/>
            <person name="Meier B."/>
            <person name="Mihaltcheva S."/>
            <person name="Molinier V."/>
            <person name="Murat C."/>
            <person name="Poggeler S."/>
            <person name="Quandt C.A."/>
            <person name="Sperisen C."/>
            <person name="Tritt A."/>
            <person name="Tisserant E."/>
            <person name="Crous P.W."/>
            <person name="Henrissat B."/>
            <person name="Nehls U."/>
            <person name="Egli S."/>
            <person name="Spatafora J.W."/>
            <person name="Grigoriev I.V."/>
            <person name="Martin F.M."/>
        </authorList>
    </citation>
    <scope>NUCLEOTIDE SEQUENCE [LARGE SCALE GENOMIC DNA]</scope>
    <source>
        <strain evidence="2 3">CBS 459.81</strain>
    </source>
</reference>
<dbReference type="Proteomes" id="UP000250266">
    <property type="component" value="Unassembled WGS sequence"/>
</dbReference>